<feature type="compositionally biased region" description="Basic and acidic residues" evidence="1">
    <location>
        <begin position="43"/>
        <end position="57"/>
    </location>
</feature>
<accession>A0ABY0W416</accession>
<dbReference type="Proteomes" id="UP000182476">
    <property type="component" value="Chromosome I"/>
</dbReference>
<dbReference type="EMBL" id="LT629796">
    <property type="protein sequence ID" value="SDU71970.1"/>
    <property type="molecule type" value="Genomic_DNA"/>
</dbReference>
<evidence type="ECO:0000313" key="3">
    <source>
        <dbReference type="Proteomes" id="UP000182476"/>
    </source>
</evidence>
<feature type="region of interest" description="Disordered" evidence="1">
    <location>
        <begin position="19"/>
        <end position="68"/>
    </location>
</feature>
<dbReference type="PROSITE" id="PS51257">
    <property type="entry name" value="PROKAR_LIPOPROTEIN"/>
    <property type="match status" value="1"/>
</dbReference>
<proteinExistence type="predicted"/>
<reference evidence="2 3" key="1">
    <citation type="submission" date="2016-10" db="EMBL/GenBank/DDBJ databases">
        <authorList>
            <person name="Varghese N."/>
            <person name="Submissions S."/>
        </authorList>
    </citation>
    <scope>NUCLEOTIDE SEQUENCE [LARGE SCALE GENOMIC DNA]</scope>
    <source>
        <strain evidence="2 3">LMG 21607</strain>
    </source>
</reference>
<organism evidence="2 3">
    <name type="scientific">Pseudomonas mandelii</name>
    <dbReference type="NCBI Taxonomy" id="75612"/>
    <lineage>
        <taxon>Bacteria</taxon>
        <taxon>Pseudomonadati</taxon>
        <taxon>Pseudomonadota</taxon>
        <taxon>Gammaproteobacteria</taxon>
        <taxon>Pseudomonadales</taxon>
        <taxon>Pseudomonadaceae</taxon>
        <taxon>Pseudomonas</taxon>
    </lineage>
</organism>
<protein>
    <recommendedName>
        <fullName evidence="4">Lipoprotein</fullName>
    </recommendedName>
</protein>
<sequence length="68" mass="7081">MKIKNVGASLLAIASCQSTSISTDTPPSRAGSLPQGMVGDTEFASHEDQKSGSEPARESVLSVNIYIN</sequence>
<keyword evidence="3" id="KW-1185">Reference proteome</keyword>
<name>A0ABY0W416_9PSED</name>
<evidence type="ECO:0000313" key="2">
    <source>
        <dbReference type="EMBL" id="SDU71970.1"/>
    </source>
</evidence>
<evidence type="ECO:0000256" key="1">
    <source>
        <dbReference type="SAM" id="MobiDB-lite"/>
    </source>
</evidence>
<gene>
    <name evidence="2" type="ORF">SAMN04489801_6499</name>
</gene>
<evidence type="ECO:0008006" key="4">
    <source>
        <dbReference type="Google" id="ProtNLM"/>
    </source>
</evidence>